<accession>A0ABQ5EKT1</accession>
<sequence>MSTAGVIIKLVSTFGEDGSSLKQVKESVFCSKKRKSLVPRMELKLEKEVETIGSESSRTVEAGLYSSCYELPSITFSFDLNYANLPLIHLEFEELELDRRELDKQELRLLERHILEYYLYKHCRSAESLVGMSTTASTQISSNPLLDRSRSGRLIFLSWSKAFHIFFKLRISEEIPGVEVLALTLATTGLLRELRTLDLLSMILRQSRGILSKKLPPAAEFNES</sequence>
<reference evidence="1" key="2">
    <citation type="submission" date="2022-01" db="EMBL/GenBank/DDBJ databases">
        <authorList>
            <person name="Yamashiro T."/>
            <person name="Shiraishi A."/>
            <person name="Satake H."/>
            <person name="Nakayama K."/>
        </authorList>
    </citation>
    <scope>NUCLEOTIDE SEQUENCE</scope>
</reference>
<gene>
    <name evidence="1" type="ORF">Tco_0977646</name>
</gene>
<keyword evidence="2" id="KW-1185">Reference proteome</keyword>
<comment type="caution">
    <text evidence="1">The sequence shown here is derived from an EMBL/GenBank/DDBJ whole genome shotgun (WGS) entry which is preliminary data.</text>
</comment>
<dbReference type="Proteomes" id="UP001151760">
    <property type="component" value="Unassembled WGS sequence"/>
</dbReference>
<evidence type="ECO:0000313" key="2">
    <source>
        <dbReference type="Proteomes" id="UP001151760"/>
    </source>
</evidence>
<reference evidence="1" key="1">
    <citation type="journal article" date="2022" name="Int. J. Mol. Sci.">
        <title>Draft Genome of Tanacetum Coccineum: Genomic Comparison of Closely Related Tanacetum-Family Plants.</title>
        <authorList>
            <person name="Yamashiro T."/>
            <person name="Shiraishi A."/>
            <person name="Nakayama K."/>
            <person name="Satake H."/>
        </authorList>
    </citation>
    <scope>NUCLEOTIDE SEQUENCE</scope>
</reference>
<evidence type="ECO:0000313" key="1">
    <source>
        <dbReference type="EMBL" id="GJT51489.1"/>
    </source>
</evidence>
<dbReference type="EMBL" id="BQNB010016412">
    <property type="protein sequence ID" value="GJT51489.1"/>
    <property type="molecule type" value="Genomic_DNA"/>
</dbReference>
<name>A0ABQ5EKT1_9ASTR</name>
<protein>
    <submittedName>
        <fullName evidence="1">Uncharacterized protein</fullName>
    </submittedName>
</protein>
<proteinExistence type="predicted"/>
<organism evidence="1 2">
    <name type="scientific">Tanacetum coccineum</name>
    <dbReference type="NCBI Taxonomy" id="301880"/>
    <lineage>
        <taxon>Eukaryota</taxon>
        <taxon>Viridiplantae</taxon>
        <taxon>Streptophyta</taxon>
        <taxon>Embryophyta</taxon>
        <taxon>Tracheophyta</taxon>
        <taxon>Spermatophyta</taxon>
        <taxon>Magnoliopsida</taxon>
        <taxon>eudicotyledons</taxon>
        <taxon>Gunneridae</taxon>
        <taxon>Pentapetalae</taxon>
        <taxon>asterids</taxon>
        <taxon>campanulids</taxon>
        <taxon>Asterales</taxon>
        <taxon>Asteraceae</taxon>
        <taxon>Asteroideae</taxon>
        <taxon>Anthemideae</taxon>
        <taxon>Anthemidinae</taxon>
        <taxon>Tanacetum</taxon>
    </lineage>
</organism>